<dbReference type="Proteomes" id="UP000694865">
    <property type="component" value="Unplaced"/>
</dbReference>
<dbReference type="GeneID" id="102804887"/>
<organism evidence="1 2">
    <name type="scientific">Saccoglossus kowalevskii</name>
    <name type="common">Acorn worm</name>
    <dbReference type="NCBI Taxonomy" id="10224"/>
    <lineage>
        <taxon>Eukaryota</taxon>
        <taxon>Metazoa</taxon>
        <taxon>Hemichordata</taxon>
        <taxon>Enteropneusta</taxon>
        <taxon>Harrimaniidae</taxon>
        <taxon>Saccoglossus</taxon>
    </lineage>
</organism>
<sequence>MIDHGFNNQFLHCEFFMIDGDFKLVEVNGRIDPSLPPVYNIVYENGDSWQALLHLGSGKKVTAPKHNGMLGMCGYIQTFAADIAENLLDFDEVAKHPIMMRTLCSPKEMVEQTSDIYATALAETCLTGYTVDDLIKRHHELCKRVLKKPDLTPWE</sequence>
<proteinExistence type="predicted"/>
<accession>A0ABM0MCX8</accession>
<keyword evidence="1" id="KW-1185">Reference proteome</keyword>
<dbReference type="RefSeq" id="XP_006817869.1">
    <property type="nucleotide sequence ID" value="XM_006817806.1"/>
</dbReference>
<reference evidence="2" key="1">
    <citation type="submission" date="2025-08" db="UniProtKB">
        <authorList>
            <consortium name="RefSeq"/>
        </authorList>
    </citation>
    <scope>IDENTIFICATION</scope>
    <source>
        <tissue evidence="2">Testes</tissue>
    </source>
</reference>
<evidence type="ECO:0000313" key="1">
    <source>
        <dbReference type="Proteomes" id="UP000694865"/>
    </source>
</evidence>
<protein>
    <submittedName>
        <fullName evidence="2">Uncharacterized protein LOC102804887</fullName>
    </submittedName>
</protein>
<gene>
    <name evidence="2" type="primary">LOC102804887</name>
</gene>
<dbReference type="Gene3D" id="3.30.470.20">
    <property type="entry name" value="ATP-grasp fold, B domain"/>
    <property type="match status" value="1"/>
</dbReference>
<evidence type="ECO:0000313" key="2">
    <source>
        <dbReference type="RefSeq" id="XP_006817869.1"/>
    </source>
</evidence>
<name>A0ABM0MCX8_SACKO</name>